<dbReference type="GO" id="GO:0016853">
    <property type="term" value="F:isomerase activity"/>
    <property type="evidence" value="ECO:0007669"/>
    <property type="project" value="UniProtKB-KW"/>
</dbReference>
<dbReference type="InterPro" id="IPR032710">
    <property type="entry name" value="NTF2-like_dom_sf"/>
</dbReference>
<dbReference type="Proteomes" id="UP000184268">
    <property type="component" value="Unassembled WGS sequence"/>
</dbReference>
<feature type="domain" description="SnoaL-like" evidence="1">
    <location>
        <begin position="20"/>
        <end position="118"/>
    </location>
</feature>
<gene>
    <name evidence="2" type="ORF">SAMN02745129_4592</name>
</gene>
<evidence type="ECO:0000259" key="1">
    <source>
        <dbReference type="Pfam" id="PF12680"/>
    </source>
</evidence>
<evidence type="ECO:0000313" key="3">
    <source>
        <dbReference type="Proteomes" id="UP000184268"/>
    </source>
</evidence>
<dbReference type="OrthoDB" id="1115105at2"/>
<dbReference type="SUPFAM" id="SSF54427">
    <property type="entry name" value="NTF2-like"/>
    <property type="match status" value="1"/>
</dbReference>
<sequence>MSTNPKPAWLLEFAVVWQQELSNHNLDALDSVYHSEMLFEDPSGQIHGRINFKAHLAKLYQNVDEASFQLHEPVVQDNQRVAQPWTMTLRHPRLAGGDPVYVEGISLLTAQSGKIVSHRDYFDMGEMLYESIPLVGPLVRLVKNRVSP</sequence>
<evidence type="ECO:0000313" key="2">
    <source>
        <dbReference type="EMBL" id="SHI18885.1"/>
    </source>
</evidence>
<keyword evidence="2" id="KW-0413">Isomerase</keyword>
<dbReference type="InterPro" id="IPR037401">
    <property type="entry name" value="SnoaL-like"/>
</dbReference>
<organism evidence="2 3">
    <name type="scientific">Ferrimonas marina</name>
    <dbReference type="NCBI Taxonomy" id="299255"/>
    <lineage>
        <taxon>Bacteria</taxon>
        <taxon>Pseudomonadati</taxon>
        <taxon>Pseudomonadota</taxon>
        <taxon>Gammaproteobacteria</taxon>
        <taxon>Alteromonadales</taxon>
        <taxon>Ferrimonadaceae</taxon>
        <taxon>Ferrimonas</taxon>
    </lineage>
</organism>
<reference evidence="2 3" key="1">
    <citation type="submission" date="2016-11" db="EMBL/GenBank/DDBJ databases">
        <authorList>
            <person name="Jaros S."/>
            <person name="Januszkiewicz K."/>
            <person name="Wedrychowicz H."/>
        </authorList>
    </citation>
    <scope>NUCLEOTIDE SEQUENCE [LARGE SCALE GENOMIC DNA]</scope>
    <source>
        <strain evidence="2 3">DSM 16917</strain>
    </source>
</reference>
<dbReference type="STRING" id="299255.SAMN02745129_4592"/>
<dbReference type="Gene3D" id="3.10.450.50">
    <property type="match status" value="1"/>
</dbReference>
<dbReference type="EMBL" id="FQXG01000009">
    <property type="protein sequence ID" value="SHI18885.1"/>
    <property type="molecule type" value="Genomic_DNA"/>
</dbReference>
<proteinExistence type="predicted"/>
<dbReference type="Pfam" id="PF12680">
    <property type="entry name" value="SnoaL_2"/>
    <property type="match status" value="1"/>
</dbReference>
<dbReference type="RefSeq" id="WP_067666141.1">
    <property type="nucleotide sequence ID" value="NZ_FQXG01000009.1"/>
</dbReference>
<keyword evidence="3" id="KW-1185">Reference proteome</keyword>
<dbReference type="AlphaFoldDB" id="A0A1M5Z3R7"/>
<accession>A0A1M5Z3R7</accession>
<protein>
    <submittedName>
        <fullName evidence="2">Ketosteroid isomerase-related protein</fullName>
    </submittedName>
</protein>
<name>A0A1M5Z3R7_9GAMM</name>